<comment type="similarity">
    <text evidence="2">Belongs to the peptidase S1 family. Snake venom subfamily.</text>
</comment>
<dbReference type="KEGG" id="emc:129335365"/>
<dbReference type="SUPFAM" id="SSF57414">
    <property type="entry name" value="Hairpin loop containing domain-like"/>
    <property type="match status" value="1"/>
</dbReference>
<accession>A0AA97JVA2</accession>
<evidence type="ECO:0000256" key="9">
    <source>
        <dbReference type="ARBA" id="ARBA00023030"/>
    </source>
</evidence>
<dbReference type="PRINTS" id="PR00722">
    <property type="entry name" value="CHYMOTRYPSIN"/>
</dbReference>
<dbReference type="FunFam" id="2.40.20.10:FF:000004">
    <property type="entry name" value="Hepatocyte growth factor"/>
    <property type="match status" value="1"/>
</dbReference>
<feature type="domain" description="Kringle" evidence="19">
    <location>
        <begin position="345"/>
        <end position="424"/>
    </location>
</feature>
<comment type="subunit">
    <text evidence="13">Dimer of an alpha chain and a beta chain linked by a disulfide bond. Interacts with SRPX2; the interaction increases HGF mitogenic activity.</text>
</comment>
<keyword evidence="12" id="KW-0873">Pyrrolidone carboxylic acid</keyword>
<comment type="subcellular location">
    <subcellularLocation>
        <location evidence="1">Secreted</location>
    </subcellularLocation>
</comment>
<evidence type="ECO:0000256" key="14">
    <source>
        <dbReference type="ARBA" id="ARBA00031997"/>
    </source>
</evidence>
<reference evidence="22" key="1">
    <citation type="submission" date="2025-08" db="UniProtKB">
        <authorList>
            <consortium name="RefSeq"/>
        </authorList>
    </citation>
    <scope>IDENTIFICATION</scope>
    <source>
        <tissue evidence="22">Blood</tissue>
    </source>
</reference>
<dbReference type="AlphaFoldDB" id="A0AA97JVA2"/>
<protein>
    <recommendedName>
        <fullName evidence="3">Hepatocyte growth factor</fullName>
    </recommendedName>
    <alternativeName>
        <fullName evidence="15">Hepatopoietin-A</fullName>
    </alternativeName>
    <alternativeName>
        <fullName evidence="14">Scatter factor</fullName>
    </alternativeName>
</protein>
<feature type="domain" description="Peptidase S1" evidence="20">
    <location>
        <begin position="715"/>
        <end position="940"/>
    </location>
</feature>
<keyword evidence="7" id="KW-0732">Signal</keyword>
<dbReference type="SMART" id="SM00130">
    <property type="entry name" value="KR"/>
    <property type="match status" value="4"/>
</dbReference>
<dbReference type="InterPro" id="IPR013806">
    <property type="entry name" value="Kringle-like"/>
</dbReference>
<evidence type="ECO:0000256" key="4">
    <source>
        <dbReference type="ARBA" id="ARBA00022525"/>
    </source>
</evidence>
<comment type="function">
    <text evidence="16">Potent mitogen for mature parenchymal hepatocyte cells, seems to be a hepatotrophic factor, and acts as a growth factor for a broad spectrum of tissues and cell types. Activating ligand for the receptor tyrosine kinase MET by binding to it and promoting its dimerization. Activates MAPK signaling following TMPRSS13 cleavage and activation.</text>
</comment>
<dbReference type="SUPFAM" id="SSF50494">
    <property type="entry name" value="Trypsin-like serine proteases"/>
    <property type="match status" value="1"/>
</dbReference>
<dbReference type="PROSITE" id="PS50070">
    <property type="entry name" value="KRINGLE_2"/>
    <property type="match status" value="4"/>
</dbReference>
<dbReference type="GO" id="GO:0005615">
    <property type="term" value="C:extracellular space"/>
    <property type="evidence" value="ECO:0007669"/>
    <property type="project" value="TreeGrafter"/>
</dbReference>
<dbReference type="Pfam" id="PF00024">
    <property type="entry name" value="PAN_1"/>
    <property type="match status" value="1"/>
</dbReference>
<dbReference type="CTD" id="3082"/>
<dbReference type="InterPro" id="IPR000001">
    <property type="entry name" value="Kringle"/>
</dbReference>
<feature type="compositionally biased region" description="Low complexity" evidence="18">
    <location>
        <begin position="28"/>
        <end position="47"/>
    </location>
</feature>
<evidence type="ECO:0000256" key="16">
    <source>
        <dbReference type="ARBA" id="ARBA00045210"/>
    </source>
</evidence>
<keyword evidence="21" id="KW-1185">Reference proteome</keyword>
<feature type="disulfide bond" evidence="17">
    <location>
        <begin position="450"/>
        <end position="489"/>
    </location>
</feature>
<dbReference type="FunFam" id="2.40.20.10:FF:000008">
    <property type="entry name" value="Hepatocyte growth factor"/>
    <property type="match status" value="1"/>
</dbReference>
<dbReference type="InterPro" id="IPR024174">
    <property type="entry name" value="HGF/MST1"/>
</dbReference>
<feature type="compositionally biased region" description="Pro residues" evidence="18">
    <location>
        <begin position="103"/>
        <end position="114"/>
    </location>
</feature>
<evidence type="ECO:0000259" key="19">
    <source>
        <dbReference type="PROSITE" id="PS50070"/>
    </source>
</evidence>
<dbReference type="Gene3D" id="2.40.10.10">
    <property type="entry name" value="Trypsin-like serine proteases"/>
    <property type="match status" value="2"/>
</dbReference>
<dbReference type="Proteomes" id="UP001190640">
    <property type="component" value="Chromosome 9"/>
</dbReference>
<evidence type="ECO:0000256" key="10">
    <source>
        <dbReference type="ARBA" id="ARBA00023157"/>
    </source>
</evidence>
<proteinExistence type="inferred from homology"/>
<evidence type="ECO:0000256" key="7">
    <source>
        <dbReference type="ARBA" id="ARBA00022729"/>
    </source>
</evidence>
<comment type="caution">
    <text evidence="17">Lacks conserved residue(s) required for the propagation of feature annotation.</text>
</comment>
<feature type="compositionally biased region" description="Low complexity" evidence="18">
    <location>
        <begin position="121"/>
        <end position="137"/>
    </location>
</feature>
<keyword evidence="5" id="KW-0721">Serine protease homolog</keyword>
<feature type="region of interest" description="Disordered" evidence="18">
    <location>
        <begin position="1"/>
        <end position="52"/>
    </location>
</feature>
<dbReference type="PIRSF" id="PIRSF500183">
    <property type="entry name" value="Hepatocyte_GF"/>
    <property type="match status" value="1"/>
</dbReference>
<evidence type="ECO:0000313" key="22">
    <source>
        <dbReference type="RefSeq" id="XP_054843776.1"/>
    </source>
</evidence>
<evidence type="ECO:0000313" key="21">
    <source>
        <dbReference type="Proteomes" id="UP001190640"/>
    </source>
</evidence>
<dbReference type="GO" id="GO:0004252">
    <property type="term" value="F:serine-type endopeptidase activity"/>
    <property type="evidence" value="ECO:0007669"/>
    <property type="project" value="InterPro"/>
</dbReference>
<dbReference type="PROSITE" id="PS50240">
    <property type="entry name" value="TRYPSIN_DOM"/>
    <property type="match status" value="1"/>
</dbReference>
<evidence type="ECO:0000256" key="3">
    <source>
        <dbReference type="ARBA" id="ARBA00021784"/>
    </source>
</evidence>
<dbReference type="FunFam" id="2.40.20.10:FF:000007">
    <property type="entry name" value="Hepatocyte growth factor"/>
    <property type="match status" value="1"/>
</dbReference>
<evidence type="ECO:0000256" key="17">
    <source>
        <dbReference type="PROSITE-ProRule" id="PRU00121"/>
    </source>
</evidence>
<dbReference type="InterPro" id="IPR009003">
    <property type="entry name" value="Peptidase_S1_PA"/>
</dbReference>
<dbReference type="PANTHER" id="PTHR24261">
    <property type="entry name" value="PLASMINOGEN-RELATED"/>
    <property type="match status" value="1"/>
</dbReference>
<dbReference type="GO" id="GO:0048012">
    <property type="term" value="P:hepatocyte growth factor receptor signaling pathway"/>
    <property type="evidence" value="ECO:0007669"/>
    <property type="project" value="TreeGrafter"/>
</dbReference>
<dbReference type="Gene3D" id="2.40.20.10">
    <property type="entry name" value="Plasminogen Kringle 4"/>
    <property type="match status" value="4"/>
</dbReference>
<keyword evidence="9" id="KW-0339">Growth factor</keyword>
<feature type="domain" description="Kringle" evidence="19">
    <location>
        <begin position="522"/>
        <end position="601"/>
    </location>
</feature>
<gene>
    <name evidence="22" type="primary">HGF</name>
</gene>
<evidence type="ECO:0000256" key="12">
    <source>
        <dbReference type="ARBA" id="ARBA00023283"/>
    </source>
</evidence>
<dbReference type="GO" id="GO:0006508">
    <property type="term" value="P:proteolysis"/>
    <property type="evidence" value="ECO:0007669"/>
    <property type="project" value="InterPro"/>
</dbReference>
<dbReference type="SUPFAM" id="SSF57440">
    <property type="entry name" value="Kringle-like"/>
    <property type="match status" value="4"/>
</dbReference>
<keyword evidence="4" id="KW-0964">Secreted</keyword>
<dbReference type="Gene3D" id="3.50.4.10">
    <property type="entry name" value="Hepatocyte Growth Factor"/>
    <property type="match status" value="1"/>
</dbReference>
<dbReference type="InterPro" id="IPR038178">
    <property type="entry name" value="Kringle_sf"/>
</dbReference>
<dbReference type="CDD" id="cd00108">
    <property type="entry name" value="KR"/>
    <property type="match status" value="3"/>
</dbReference>
<dbReference type="GO" id="GO:0008083">
    <property type="term" value="F:growth factor activity"/>
    <property type="evidence" value="ECO:0007669"/>
    <property type="project" value="UniProtKB-KW"/>
</dbReference>
<dbReference type="Pfam" id="PF00089">
    <property type="entry name" value="Trypsin"/>
    <property type="match status" value="1"/>
</dbReference>
<dbReference type="InterPro" id="IPR027284">
    <property type="entry name" value="Hepatocyte_GF"/>
</dbReference>
<feature type="compositionally biased region" description="Low complexity" evidence="18">
    <location>
        <begin position="152"/>
        <end position="162"/>
    </location>
</feature>
<feature type="disulfide bond" evidence="17">
    <location>
        <begin position="429"/>
        <end position="506"/>
    </location>
</feature>
<dbReference type="PIRSF" id="PIRSF001152">
    <property type="entry name" value="HGF_MST1"/>
    <property type="match status" value="1"/>
</dbReference>
<evidence type="ECO:0000256" key="1">
    <source>
        <dbReference type="ARBA" id="ARBA00004613"/>
    </source>
</evidence>
<evidence type="ECO:0000256" key="11">
    <source>
        <dbReference type="ARBA" id="ARBA00023180"/>
    </source>
</evidence>
<evidence type="ECO:0000259" key="20">
    <source>
        <dbReference type="PROSITE" id="PS50240"/>
    </source>
</evidence>
<feature type="region of interest" description="Disordered" evidence="18">
    <location>
        <begin position="92"/>
        <end position="221"/>
    </location>
</feature>
<evidence type="ECO:0000256" key="15">
    <source>
        <dbReference type="ARBA" id="ARBA00033078"/>
    </source>
</evidence>
<evidence type="ECO:0000256" key="18">
    <source>
        <dbReference type="SAM" id="MobiDB-lite"/>
    </source>
</evidence>
<keyword evidence="6 17" id="KW-0420">Kringle</keyword>
<dbReference type="GeneID" id="129335365"/>
<keyword evidence="8" id="KW-0677">Repeat</keyword>
<dbReference type="FunFam" id="3.50.4.10:FF:000006">
    <property type="entry name" value="Hepatocyte growth factor"/>
    <property type="match status" value="1"/>
</dbReference>
<keyword evidence="11" id="KW-0325">Glycoprotein</keyword>
<name>A0AA97JVA2_EUBMA</name>
<dbReference type="InterPro" id="IPR050759">
    <property type="entry name" value="Serine_protease_kringle"/>
</dbReference>
<feature type="compositionally biased region" description="Basic residues" evidence="18">
    <location>
        <begin position="184"/>
        <end position="197"/>
    </location>
</feature>
<dbReference type="FunFam" id="2.40.10.10:FF:000026">
    <property type="entry name" value="Hepatocyte growth factor"/>
    <property type="match status" value="1"/>
</dbReference>
<feature type="domain" description="Kringle" evidence="19">
    <location>
        <begin position="428"/>
        <end position="506"/>
    </location>
</feature>
<dbReference type="InterPro" id="IPR043504">
    <property type="entry name" value="Peptidase_S1_PA_chymotrypsin"/>
</dbReference>
<feature type="disulfide bond" evidence="17">
    <location>
        <begin position="544"/>
        <end position="583"/>
    </location>
</feature>
<feature type="disulfide bond" evidence="17">
    <location>
        <begin position="478"/>
        <end position="501"/>
    </location>
</feature>
<sequence length="944" mass="104934">MANPVSPLVNFKGMQSSPSPAEKKLPTSNSCPPGSGSESPAGSPGPSALHHFRGQRGKFCAFRCAGRRLLGSWKVAGVGSGRVGALSQGAWGQSLPEAAGPPALEPGPARPPQQTPCTWKSSTPAPSPGAAALAARGASERRPCARPPGGSPRPLRAGLAGARAGGRAGRRRRGGRCCASGRRLPGKRATSRARRTPRSAPPRSAGRAAPPDFPARSSGAAARRAPMWRPALLPLGLLLHSLLAGPWAEGKGKRNSLHDYRKTADTMLLRMDKGLKVKTKLLNTTEQCAKRCSRSKGLSFTCKAFAFDKVVRRCHWLAFTSLENGVWRKQDKAFDLFENKDYVRNCIVGKGASYKGTISVTKTGVRCQAWNSTIPHEHSFLPSSYRGKDLRGNYCRNPRGEEGGPWCFTSNPKIRHEVCDIPLCSEVECMTCNGESYRGPMDHTETGKECQRWDLQRPHRHSYHPERHPDKGLDDNYCRNPDRKPRPWCYTLDPDTIWEFCAIKPCAQAVVPNTTTSVETTECVEGQGEGYRGTVNTIQSGIECQRWDSQTPHQHQFTPENYKCKDLRENYCRNPDGAEAPWCFTTDPNIRIGYCFQIPKCDLPGEQNCYRGNGTNYMGNLAQTRFGLTCSMWDENIQDLMRHLPIYREPDVSKLKKNYCRNPDDDAHGPWCYTNDPHVPWDYCPLLRCEDDAVPIMNRSDLPVIPCASTKQLRVVNGIPTQPDKGWMVSLTYRSGHICGGSLIKEDWVLTARQCFPSRYNLKDYQAWLGIHNVERALEEKHRQVRNISQLVYGPKGSDLVLLKLSRPAVSSEAVGIIRLSVSGCTIPEGTTCRVYGWGYTGESFFDGVLREANMIIVTNEHCNQGFKGRVIMKESEMCARAERIGSGTCERDYGGPLVCEQNRIKIVVGVIIPKRGCTKRPSVFVRVAFYFRWIHKILMTYKS</sequence>
<feature type="domain" description="Kringle" evidence="19">
    <location>
        <begin position="608"/>
        <end position="689"/>
    </location>
</feature>
<dbReference type="PRINTS" id="PR00018">
    <property type="entry name" value="KRINGLE"/>
</dbReference>
<dbReference type="PANTHER" id="PTHR24261:SF8">
    <property type="entry name" value="HEPATOCYTE GROWTH FACTOR"/>
    <property type="match status" value="1"/>
</dbReference>
<dbReference type="SMART" id="SM00473">
    <property type="entry name" value="PAN_AP"/>
    <property type="match status" value="1"/>
</dbReference>
<evidence type="ECO:0000256" key="13">
    <source>
        <dbReference type="ARBA" id="ARBA00025867"/>
    </source>
</evidence>
<dbReference type="Pfam" id="PF00051">
    <property type="entry name" value="Kringle"/>
    <property type="match status" value="4"/>
</dbReference>
<dbReference type="CDD" id="cd01099">
    <property type="entry name" value="PAN_AP_HGF"/>
    <property type="match status" value="1"/>
</dbReference>
<evidence type="ECO:0000256" key="8">
    <source>
        <dbReference type="ARBA" id="ARBA00022737"/>
    </source>
</evidence>
<dbReference type="GO" id="GO:0043066">
    <property type="term" value="P:negative regulation of apoptotic process"/>
    <property type="evidence" value="ECO:0007669"/>
    <property type="project" value="TreeGrafter"/>
</dbReference>
<dbReference type="SMART" id="SM00020">
    <property type="entry name" value="Tryp_SPc"/>
    <property type="match status" value="1"/>
</dbReference>
<dbReference type="RefSeq" id="XP_054843776.1">
    <property type="nucleotide sequence ID" value="XM_054987801.1"/>
</dbReference>
<evidence type="ECO:0000256" key="5">
    <source>
        <dbReference type="ARBA" id="ARBA00022542"/>
    </source>
</evidence>
<evidence type="ECO:0000256" key="6">
    <source>
        <dbReference type="ARBA" id="ARBA00022572"/>
    </source>
</evidence>
<dbReference type="InterPro" id="IPR001314">
    <property type="entry name" value="Peptidase_S1A"/>
</dbReference>
<dbReference type="InterPro" id="IPR003609">
    <property type="entry name" value="Pan_app"/>
</dbReference>
<keyword evidence="10 17" id="KW-1015">Disulfide bond</keyword>
<evidence type="ECO:0000256" key="2">
    <source>
        <dbReference type="ARBA" id="ARBA00009228"/>
    </source>
</evidence>
<feature type="disulfide bond" evidence="17">
    <location>
        <begin position="572"/>
        <end position="595"/>
    </location>
</feature>
<dbReference type="InterPro" id="IPR018056">
    <property type="entry name" value="Kringle_CS"/>
</dbReference>
<dbReference type="FunFam" id="2.40.20.10:FF:000002">
    <property type="entry name" value="Hepatocyte growth factor"/>
    <property type="match status" value="1"/>
</dbReference>
<dbReference type="InterPro" id="IPR001254">
    <property type="entry name" value="Trypsin_dom"/>
</dbReference>
<feature type="compositionally biased region" description="Low complexity" evidence="18">
    <location>
        <begin position="201"/>
        <end position="221"/>
    </location>
</feature>
<dbReference type="CDD" id="cd00190">
    <property type="entry name" value="Tryp_SPc"/>
    <property type="match status" value="1"/>
</dbReference>
<dbReference type="PROSITE" id="PS00021">
    <property type="entry name" value="KRINGLE_1"/>
    <property type="match status" value="4"/>
</dbReference>
<organism evidence="21 22">
    <name type="scientific">Eublepharis macularius</name>
    <name type="common">Leopard gecko</name>
    <name type="synonym">Cyrtodactylus macularius</name>
    <dbReference type="NCBI Taxonomy" id="481883"/>
    <lineage>
        <taxon>Eukaryota</taxon>
        <taxon>Metazoa</taxon>
        <taxon>Chordata</taxon>
        <taxon>Craniata</taxon>
        <taxon>Vertebrata</taxon>
        <taxon>Euteleostomi</taxon>
        <taxon>Lepidosauria</taxon>
        <taxon>Squamata</taxon>
        <taxon>Bifurcata</taxon>
        <taxon>Gekkota</taxon>
        <taxon>Eublepharidae</taxon>
        <taxon>Eublepharinae</taxon>
        <taxon>Eublepharis</taxon>
    </lineage>
</organism>